<protein>
    <recommendedName>
        <fullName evidence="1">non-specific serine/threonine protein kinase</fullName>
        <ecNumber evidence="1">2.7.11.1</ecNumber>
    </recommendedName>
</protein>
<dbReference type="Proteomes" id="UP000183180">
    <property type="component" value="Unassembled WGS sequence"/>
</dbReference>
<evidence type="ECO:0000256" key="5">
    <source>
        <dbReference type="ARBA" id="ARBA00022777"/>
    </source>
</evidence>
<evidence type="ECO:0000256" key="2">
    <source>
        <dbReference type="ARBA" id="ARBA00022527"/>
    </source>
</evidence>
<dbReference type="EMBL" id="FNLM01000034">
    <property type="protein sequence ID" value="SDU56590.1"/>
    <property type="molecule type" value="Genomic_DNA"/>
</dbReference>
<dbReference type="Gene3D" id="1.10.510.10">
    <property type="entry name" value="Transferase(Phosphotransferase) domain 1"/>
    <property type="match status" value="1"/>
</dbReference>
<dbReference type="SUPFAM" id="SSF56112">
    <property type="entry name" value="Protein kinase-like (PK-like)"/>
    <property type="match status" value="1"/>
</dbReference>
<keyword evidence="8" id="KW-0472">Membrane</keyword>
<dbReference type="GO" id="GO:0004674">
    <property type="term" value="F:protein serine/threonine kinase activity"/>
    <property type="evidence" value="ECO:0007669"/>
    <property type="project" value="UniProtKB-KW"/>
</dbReference>
<evidence type="ECO:0000256" key="7">
    <source>
        <dbReference type="SAM" id="MobiDB-lite"/>
    </source>
</evidence>
<dbReference type="STRING" id="158898.SAMN04488548_1342203"/>
<dbReference type="InterPro" id="IPR000719">
    <property type="entry name" value="Prot_kinase_dom"/>
</dbReference>
<evidence type="ECO:0000256" key="4">
    <source>
        <dbReference type="ARBA" id="ARBA00022741"/>
    </source>
</evidence>
<evidence type="ECO:0000313" key="10">
    <source>
        <dbReference type="EMBL" id="SDU56590.1"/>
    </source>
</evidence>
<feature type="domain" description="Protein kinase" evidence="9">
    <location>
        <begin position="30"/>
        <end position="272"/>
    </location>
</feature>
<dbReference type="GO" id="GO:0005524">
    <property type="term" value="F:ATP binding"/>
    <property type="evidence" value="ECO:0007669"/>
    <property type="project" value="UniProtKB-KW"/>
</dbReference>
<dbReference type="Gene3D" id="3.30.200.20">
    <property type="entry name" value="Phosphorylase Kinase, domain 1"/>
    <property type="match status" value="1"/>
</dbReference>
<evidence type="ECO:0000256" key="3">
    <source>
        <dbReference type="ARBA" id="ARBA00022679"/>
    </source>
</evidence>
<dbReference type="PANTHER" id="PTHR43289">
    <property type="entry name" value="MITOGEN-ACTIVATED PROTEIN KINASE KINASE KINASE 20-RELATED"/>
    <property type="match status" value="1"/>
</dbReference>
<keyword evidence="2 10" id="KW-0723">Serine/threonine-protein kinase</keyword>
<evidence type="ECO:0000256" key="1">
    <source>
        <dbReference type="ARBA" id="ARBA00012513"/>
    </source>
</evidence>
<dbReference type="EC" id="2.7.11.1" evidence="1"/>
<keyword evidence="8" id="KW-1133">Transmembrane helix</keyword>
<keyword evidence="8" id="KW-0812">Transmembrane</keyword>
<keyword evidence="4" id="KW-0547">Nucleotide-binding</keyword>
<keyword evidence="5 10" id="KW-0418">Kinase</keyword>
<evidence type="ECO:0000259" key="9">
    <source>
        <dbReference type="SMART" id="SM00220"/>
    </source>
</evidence>
<name>A0A1H2JJG7_9ACTN</name>
<accession>A0A1H2JJG7</accession>
<dbReference type="OrthoDB" id="4381456at2"/>
<feature type="transmembrane region" description="Helical" evidence="8">
    <location>
        <begin position="335"/>
        <end position="358"/>
    </location>
</feature>
<dbReference type="PANTHER" id="PTHR43289:SF6">
    <property type="entry name" value="SERINE_THREONINE-PROTEIN KINASE NEKL-3"/>
    <property type="match status" value="1"/>
</dbReference>
<proteinExistence type="predicted"/>
<reference evidence="10 11" key="1">
    <citation type="submission" date="2016-10" db="EMBL/GenBank/DDBJ databases">
        <authorList>
            <person name="de Groot N.N."/>
        </authorList>
    </citation>
    <scope>NUCLEOTIDE SEQUENCE [LARGE SCALE GENOMIC DNA]</scope>
    <source>
        <strain evidence="10 11">DSM 44215</strain>
    </source>
</reference>
<dbReference type="InterPro" id="IPR011009">
    <property type="entry name" value="Kinase-like_dom_sf"/>
</dbReference>
<keyword evidence="6" id="KW-0067">ATP-binding</keyword>
<sequence length="497" mass="52079">MSFDATHGDSPAPGSVRAGRVVPGSVVAGHRIERVLHESGIGITCRAVPITSTSPAPGMPGPEPVVLTVVDPAPSADPRFRSRFARANESASGIRHPAIARIVGHGVSDGLLWVATAPVPTTDAAELIRRHPDGTDIDLAVRIVAAVGEALDAAHSRRLVHGGVTTSDILISAASSEITASAIAGPGAVTLRGFGLSPPADGEETPHPDADVAALGRILVELLTGTTSVARHRVSGAVSPAFYAVLARALDPQPDHRYRTCAEFVRAADLALHLTHTDGEPPTEVISSSPRVFRPTGSPDRPTEIVAGHRPGRPQHALGGSRSSRGADTRPRRRTVAPLLVALVVVAVCVGTVIVLGARNAPTPWPATVAPIAEAFPRLLPDSPDHQGWRDASCQAMFREGLDAISCSDAEQVTYVVWHTATPGARDTVTAPLKGFPGDEIRWRDGPASSSRDSLADGWVVTNFAEPVRAPYTVIATWPGHSGRQILDGWWRTAPLG</sequence>
<evidence type="ECO:0000256" key="6">
    <source>
        <dbReference type="ARBA" id="ARBA00022840"/>
    </source>
</evidence>
<dbReference type="RefSeq" id="WP_074850597.1">
    <property type="nucleotide sequence ID" value="NZ_FNLM01000034.1"/>
</dbReference>
<feature type="region of interest" description="Disordered" evidence="7">
    <location>
        <begin position="276"/>
        <end position="331"/>
    </location>
</feature>
<gene>
    <name evidence="10" type="ORF">SAMN04488548_1342203</name>
</gene>
<evidence type="ECO:0000313" key="11">
    <source>
        <dbReference type="Proteomes" id="UP000183180"/>
    </source>
</evidence>
<keyword evidence="3" id="KW-0808">Transferase</keyword>
<dbReference type="AlphaFoldDB" id="A0A1H2JJG7"/>
<dbReference type="SMART" id="SM00220">
    <property type="entry name" value="S_TKc"/>
    <property type="match status" value="1"/>
</dbReference>
<organism evidence="10 11">
    <name type="scientific">Gordonia westfalica</name>
    <dbReference type="NCBI Taxonomy" id="158898"/>
    <lineage>
        <taxon>Bacteria</taxon>
        <taxon>Bacillati</taxon>
        <taxon>Actinomycetota</taxon>
        <taxon>Actinomycetes</taxon>
        <taxon>Mycobacteriales</taxon>
        <taxon>Gordoniaceae</taxon>
        <taxon>Gordonia</taxon>
    </lineage>
</organism>
<evidence type="ECO:0000256" key="8">
    <source>
        <dbReference type="SAM" id="Phobius"/>
    </source>
</evidence>